<dbReference type="InterPro" id="IPR052304">
    <property type="entry name" value="PTTG1IP"/>
</dbReference>
<dbReference type="AlphaFoldDB" id="A0AAW0PXT2"/>
<keyword evidence="3" id="KW-1185">Reference proteome</keyword>
<evidence type="ECO:0000313" key="2">
    <source>
        <dbReference type="EMBL" id="KAK7939514.1"/>
    </source>
</evidence>
<comment type="caution">
    <text evidence="2">The sequence shown here is derived from an EMBL/GenBank/DDBJ whole genome shotgun (WGS) entry which is preliminary data.</text>
</comment>
<dbReference type="PANTHER" id="PTHR15191">
    <property type="entry name" value="PROTEIN CBG20567"/>
    <property type="match status" value="1"/>
</dbReference>
<protein>
    <recommendedName>
        <fullName evidence="4">PSI domain-containing protein</fullName>
    </recommendedName>
</protein>
<name>A0AAW0PXT2_9GOBI</name>
<dbReference type="Proteomes" id="UP001460270">
    <property type="component" value="Unassembled WGS sequence"/>
</dbReference>
<sequence length="91" mass="9958">MAVPHRRRPSFMIKESSLPDAQTSTPSPSPSTPCSSKSNTTCDECLQNVTCLWCEQTGQCIDYPVRNILPPKSVCPLNKARWGSVGSTSRC</sequence>
<gene>
    <name evidence="2" type="ORF">WMY93_002840</name>
</gene>
<dbReference type="GO" id="GO:0006606">
    <property type="term" value="P:protein import into nucleus"/>
    <property type="evidence" value="ECO:0007669"/>
    <property type="project" value="TreeGrafter"/>
</dbReference>
<reference evidence="3" key="1">
    <citation type="submission" date="2024-04" db="EMBL/GenBank/DDBJ databases">
        <title>Salinicola lusitanus LLJ914,a marine bacterium isolated from the Okinawa Trough.</title>
        <authorList>
            <person name="Li J."/>
        </authorList>
    </citation>
    <scope>NUCLEOTIDE SEQUENCE [LARGE SCALE GENOMIC DNA]</scope>
</reference>
<feature type="region of interest" description="Disordered" evidence="1">
    <location>
        <begin position="1"/>
        <end position="38"/>
    </location>
</feature>
<dbReference type="GO" id="GO:0005737">
    <property type="term" value="C:cytoplasm"/>
    <property type="evidence" value="ECO:0007669"/>
    <property type="project" value="TreeGrafter"/>
</dbReference>
<evidence type="ECO:0008006" key="4">
    <source>
        <dbReference type="Google" id="ProtNLM"/>
    </source>
</evidence>
<proteinExistence type="predicted"/>
<accession>A0AAW0PXT2</accession>
<evidence type="ECO:0000313" key="3">
    <source>
        <dbReference type="Proteomes" id="UP001460270"/>
    </source>
</evidence>
<dbReference type="GO" id="GO:0005634">
    <property type="term" value="C:nucleus"/>
    <property type="evidence" value="ECO:0007669"/>
    <property type="project" value="TreeGrafter"/>
</dbReference>
<dbReference type="EMBL" id="JBBPFD010000002">
    <property type="protein sequence ID" value="KAK7939514.1"/>
    <property type="molecule type" value="Genomic_DNA"/>
</dbReference>
<dbReference type="PANTHER" id="PTHR15191:SF7">
    <property type="entry name" value="PTTG1-INTERACTING PROTEIN B"/>
    <property type="match status" value="1"/>
</dbReference>
<evidence type="ECO:0000256" key="1">
    <source>
        <dbReference type="SAM" id="MobiDB-lite"/>
    </source>
</evidence>
<organism evidence="2 3">
    <name type="scientific">Mugilogobius chulae</name>
    <name type="common">yellowstripe goby</name>
    <dbReference type="NCBI Taxonomy" id="88201"/>
    <lineage>
        <taxon>Eukaryota</taxon>
        <taxon>Metazoa</taxon>
        <taxon>Chordata</taxon>
        <taxon>Craniata</taxon>
        <taxon>Vertebrata</taxon>
        <taxon>Euteleostomi</taxon>
        <taxon>Actinopterygii</taxon>
        <taxon>Neopterygii</taxon>
        <taxon>Teleostei</taxon>
        <taxon>Neoteleostei</taxon>
        <taxon>Acanthomorphata</taxon>
        <taxon>Gobiaria</taxon>
        <taxon>Gobiiformes</taxon>
        <taxon>Gobioidei</taxon>
        <taxon>Gobiidae</taxon>
        <taxon>Gobionellinae</taxon>
        <taxon>Mugilogobius</taxon>
    </lineage>
</organism>